<evidence type="ECO:0000313" key="10">
    <source>
        <dbReference type="Proteomes" id="UP001486565"/>
    </source>
</evidence>
<keyword evidence="3" id="KW-1003">Cell membrane</keyword>
<dbReference type="InterPro" id="IPR000515">
    <property type="entry name" value="MetI-like"/>
</dbReference>
<feature type="transmembrane region" description="Helical" evidence="7">
    <location>
        <begin position="219"/>
        <end position="239"/>
    </location>
</feature>
<evidence type="ECO:0000256" key="1">
    <source>
        <dbReference type="ARBA" id="ARBA00004651"/>
    </source>
</evidence>
<reference evidence="9 10" key="1">
    <citation type="submission" date="2023-03" db="EMBL/GenBank/DDBJ databases">
        <title>Novel Species.</title>
        <authorList>
            <person name="Ma S."/>
        </authorList>
    </citation>
    <scope>NUCLEOTIDE SEQUENCE [LARGE SCALE GENOMIC DNA]</scope>
    <source>
        <strain evidence="9 10">LIND6LT2</strain>
    </source>
</reference>
<organism evidence="9 10">
    <name type="scientific">Defluviitalea saccharophila</name>
    <dbReference type="NCBI Taxonomy" id="879970"/>
    <lineage>
        <taxon>Bacteria</taxon>
        <taxon>Bacillati</taxon>
        <taxon>Bacillota</taxon>
        <taxon>Clostridia</taxon>
        <taxon>Lachnospirales</taxon>
        <taxon>Defluviitaleaceae</taxon>
        <taxon>Defluviitalea</taxon>
    </lineage>
</organism>
<dbReference type="Proteomes" id="UP001486565">
    <property type="component" value="Chromosome"/>
</dbReference>
<dbReference type="InterPro" id="IPR035906">
    <property type="entry name" value="MetI-like_sf"/>
</dbReference>
<gene>
    <name evidence="9" type="ORF">QBE51_11695</name>
</gene>
<keyword evidence="4 7" id="KW-0812">Transmembrane</keyword>
<keyword evidence="6 7" id="KW-0472">Membrane</keyword>
<dbReference type="Pfam" id="PF00528">
    <property type="entry name" value="BPD_transp_1"/>
    <property type="match status" value="1"/>
</dbReference>
<evidence type="ECO:0000256" key="6">
    <source>
        <dbReference type="ARBA" id="ARBA00023136"/>
    </source>
</evidence>
<evidence type="ECO:0000256" key="5">
    <source>
        <dbReference type="ARBA" id="ARBA00022989"/>
    </source>
</evidence>
<accession>A0ABZ2Y637</accession>
<dbReference type="SUPFAM" id="SSF161098">
    <property type="entry name" value="MetI-like"/>
    <property type="match status" value="1"/>
</dbReference>
<evidence type="ECO:0000313" key="9">
    <source>
        <dbReference type="EMBL" id="WZL69452.1"/>
    </source>
</evidence>
<feature type="transmembrane region" description="Helical" evidence="7">
    <location>
        <begin position="12"/>
        <end position="29"/>
    </location>
</feature>
<dbReference type="EMBL" id="CP121687">
    <property type="protein sequence ID" value="WZL69452.1"/>
    <property type="molecule type" value="Genomic_DNA"/>
</dbReference>
<comment type="subcellular location">
    <subcellularLocation>
        <location evidence="1 7">Cell membrane</location>
        <topology evidence="1 7">Multi-pass membrane protein</topology>
    </subcellularLocation>
</comment>
<keyword evidence="5 7" id="KW-1133">Transmembrane helix</keyword>
<dbReference type="PANTHER" id="PTHR43005:SF2">
    <property type="entry name" value="INTEGRAL MEMBRANE SUGAR TRANSPORT PROTEIN"/>
    <property type="match status" value="1"/>
</dbReference>
<dbReference type="RefSeq" id="WP_341876448.1">
    <property type="nucleotide sequence ID" value="NZ_CP121687.1"/>
</dbReference>
<feature type="transmembrane region" description="Helical" evidence="7">
    <location>
        <begin position="375"/>
        <end position="400"/>
    </location>
</feature>
<dbReference type="PROSITE" id="PS50928">
    <property type="entry name" value="ABC_TM1"/>
    <property type="match status" value="1"/>
</dbReference>
<evidence type="ECO:0000256" key="3">
    <source>
        <dbReference type="ARBA" id="ARBA00022475"/>
    </source>
</evidence>
<evidence type="ECO:0000259" key="8">
    <source>
        <dbReference type="PROSITE" id="PS50928"/>
    </source>
</evidence>
<sequence>MQKTLSFREFLFILPILVIISIFSIWPILDTLKYTVFDYRLNDQQKSQMFLGDRFNTSSFNENVKYVRFYLNKDKDLVQDSAQKQEFERVIGYTQEIMAKYETQIGVIELSSDEAKEIEEYITNIKADTVKLYEANKADNLVNGENLQMVISELDKSFIGSNFIGAQSYVQILTDARFWIALKNTLLFTVVSVFIEFVLGLALAMIMNKAMKGVGLVRTISLIPWAIPTAVSALMWSYMYDGGSGIIAKLASDIGFVQSPEHLLLTGTGAMASAIVSDVWKTTPYMALLILGGLQTIDKGLYESSQIDGAGRIKTFTAITLPLLKPSILVALLFRTLDAFRVYDLIAVLTGGGPGGSTETLSIYAYKVMFGQTNFGYGAVIVLMMFFCVAAIAFLFVKVLGADIMSNK</sequence>
<feature type="transmembrane region" description="Helical" evidence="7">
    <location>
        <begin position="186"/>
        <end position="207"/>
    </location>
</feature>
<keyword evidence="2 7" id="KW-0813">Transport</keyword>
<evidence type="ECO:0000256" key="2">
    <source>
        <dbReference type="ARBA" id="ARBA00022448"/>
    </source>
</evidence>
<evidence type="ECO:0000256" key="7">
    <source>
        <dbReference type="RuleBase" id="RU363032"/>
    </source>
</evidence>
<protein>
    <submittedName>
        <fullName evidence="9">Sugar ABC transporter permease</fullName>
    </submittedName>
</protein>
<dbReference type="CDD" id="cd06261">
    <property type="entry name" value="TM_PBP2"/>
    <property type="match status" value="1"/>
</dbReference>
<keyword evidence="10" id="KW-1185">Reference proteome</keyword>
<dbReference type="PANTHER" id="PTHR43005">
    <property type="entry name" value="BLR7065 PROTEIN"/>
    <property type="match status" value="1"/>
</dbReference>
<feature type="domain" description="ABC transmembrane type-1" evidence="8">
    <location>
        <begin position="182"/>
        <end position="398"/>
    </location>
</feature>
<proteinExistence type="inferred from homology"/>
<name>A0ABZ2Y637_9FIRM</name>
<comment type="similarity">
    <text evidence="7">Belongs to the binding-protein-dependent transport system permease family.</text>
</comment>
<evidence type="ECO:0000256" key="4">
    <source>
        <dbReference type="ARBA" id="ARBA00022692"/>
    </source>
</evidence>
<dbReference type="Gene3D" id="1.10.3720.10">
    <property type="entry name" value="MetI-like"/>
    <property type="match status" value="1"/>
</dbReference>